<protein>
    <recommendedName>
        <fullName evidence="4">Golgi apparatus membrane protein TVP38</fullName>
    </recommendedName>
    <alternativeName>
        <fullName evidence="5">Golgi apparatus membrane protein tvp38</fullName>
    </alternativeName>
</protein>
<dbReference type="GO" id="GO:0000139">
    <property type="term" value="C:Golgi membrane"/>
    <property type="evidence" value="ECO:0007669"/>
    <property type="project" value="UniProtKB-SubCell"/>
</dbReference>
<feature type="transmembrane region" description="Helical" evidence="10">
    <location>
        <begin position="155"/>
        <end position="175"/>
    </location>
</feature>
<evidence type="ECO:0000256" key="10">
    <source>
        <dbReference type="SAM" id="Phobius"/>
    </source>
</evidence>
<feature type="transmembrane region" description="Helical" evidence="10">
    <location>
        <begin position="187"/>
        <end position="209"/>
    </location>
</feature>
<dbReference type="GO" id="GO:0016192">
    <property type="term" value="P:vesicle-mediated transport"/>
    <property type="evidence" value="ECO:0007669"/>
    <property type="project" value="TreeGrafter"/>
</dbReference>
<dbReference type="Pfam" id="PF09335">
    <property type="entry name" value="VTT_dom"/>
    <property type="match status" value="1"/>
</dbReference>
<keyword evidence="6 10" id="KW-0812">Transmembrane</keyword>
<feature type="transmembrane region" description="Helical" evidence="10">
    <location>
        <begin position="76"/>
        <end position="94"/>
    </location>
</feature>
<comment type="function">
    <text evidence="1">Golgi membrane protein involved in vesicular trafficking and spindle migration.</text>
</comment>
<evidence type="ECO:0000256" key="7">
    <source>
        <dbReference type="ARBA" id="ARBA00022989"/>
    </source>
</evidence>
<evidence type="ECO:0000256" key="5">
    <source>
        <dbReference type="ARBA" id="ARBA00020673"/>
    </source>
</evidence>
<dbReference type="PANTHER" id="PTHR47549:SF1">
    <property type="entry name" value="GOLGI APPARATUS MEMBRANE PROTEIN TVP38"/>
    <property type="match status" value="1"/>
</dbReference>
<gene>
    <name evidence="12" type="ORF">RDB_LOCUS51740</name>
</gene>
<evidence type="ECO:0000313" key="13">
    <source>
        <dbReference type="Proteomes" id="UP000663846"/>
    </source>
</evidence>
<feature type="domain" description="VTT" evidence="11">
    <location>
        <begin position="96"/>
        <end position="210"/>
    </location>
</feature>
<dbReference type="InterPro" id="IPR032816">
    <property type="entry name" value="VTT_dom"/>
</dbReference>
<keyword evidence="8" id="KW-0333">Golgi apparatus</keyword>
<dbReference type="InterPro" id="IPR051076">
    <property type="entry name" value="Golgi_membrane_TVP38/TMEM64"/>
</dbReference>
<dbReference type="Proteomes" id="UP000663846">
    <property type="component" value="Unassembled WGS sequence"/>
</dbReference>
<evidence type="ECO:0000256" key="6">
    <source>
        <dbReference type="ARBA" id="ARBA00022692"/>
    </source>
</evidence>
<keyword evidence="7 10" id="KW-1133">Transmembrane helix</keyword>
<evidence type="ECO:0000256" key="3">
    <source>
        <dbReference type="ARBA" id="ARBA00008640"/>
    </source>
</evidence>
<evidence type="ECO:0000313" key="12">
    <source>
        <dbReference type="EMBL" id="CAE6397054.1"/>
    </source>
</evidence>
<feature type="transmembrane region" description="Helical" evidence="10">
    <location>
        <begin position="36"/>
        <end position="55"/>
    </location>
</feature>
<evidence type="ECO:0000256" key="9">
    <source>
        <dbReference type="ARBA" id="ARBA00023136"/>
    </source>
</evidence>
<feature type="transmembrane region" description="Helical" evidence="10">
    <location>
        <begin position="114"/>
        <end position="134"/>
    </location>
</feature>
<dbReference type="GO" id="GO:0000022">
    <property type="term" value="P:mitotic spindle elongation"/>
    <property type="evidence" value="ECO:0007669"/>
    <property type="project" value="TreeGrafter"/>
</dbReference>
<reference evidence="12" key="1">
    <citation type="submission" date="2021-01" db="EMBL/GenBank/DDBJ databases">
        <authorList>
            <person name="Kaushik A."/>
        </authorList>
    </citation>
    <scope>NUCLEOTIDE SEQUENCE</scope>
    <source>
        <strain evidence="12">AG1-1C</strain>
    </source>
</reference>
<organism evidence="12 13">
    <name type="scientific">Rhizoctonia solani</name>
    <dbReference type="NCBI Taxonomy" id="456999"/>
    <lineage>
        <taxon>Eukaryota</taxon>
        <taxon>Fungi</taxon>
        <taxon>Dikarya</taxon>
        <taxon>Basidiomycota</taxon>
        <taxon>Agaricomycotina</taxon>
        <taxon>Agaricomycetes</taxon>
        <taxon>Cantharellales</taxon>
        <taxon>Ceratobasidiaceae</taxon>
        <taxon>Rhizoctonia</taxon>
    </lineage>
</organism>
<dbReference type="AlphaFoldDB" id="A0A8H2WNM4"/>
<evidence type="ECO:0000256" key="2">
    <source>
        <dbReference type="ARBA" id="ARBA00004653"/>
    </source>
</evidence>
<evidence type="ECO:0000256" key="4">
    <source>
        <dbReference type="ARBA" id="ARBA00013533"/>
    </source>
</evidence>
<dbReference type="EMBL" id="CAJMWS010000300">
    <property type="protein sequence ID" value="CAE6397054.1"/>
    <property type="molecule type" value="Genomic_DNA"/>
</dbReference>
<evidence type="ECO:0000259" key="11">
    <source>
        <dbReference type="Pfam" id="PF09335"/>
    </source>
</evidence>
<feature type="transmembrane region" description="Helical" evidence="10">
    <location>
        <begin position="230"/>
        <end position="251"/>
    </location>
</feature>
<comment type="similarity">
    <text evidence="3">Belongs to the TVP38/TMEM64 family.</text>
</comment>
<dbReference type="PANTHER" id="PTHR47549">
    <property type="entry name" value="GOLGI APPARATUS MEMBRANE PROTEIN TVP38-RELATED"/>
    <property type="match status" value="1"/>
</dbReference>
<evidence type="ECO:0000256" key="8">
    <source>
        <dbReference type="ARBA" id="ARBA00023034"/>
    </source>
</evidence>
<comment type="caution">
    <text evidence="12">The sequence shown here is derived from an EMBL/GenBank/DDBJ whole genome shotgun (WGS) entry which is preliminary data.</text>
</comment>
<name>A0A8H2WNM4_9AGAM</name>
<accession>A0A8H2WNM4</accession>
<keyword evidence="9 10" id="KW-0472">Membrane</keyword>
<sequence length="313" mass="34656">MAFDAKRAIQQAPIMVRKYCVGAVRRYQKLNLYGKAFVWFMVFFHMALVTVFIKFGADRIFQFLYDSAQKLKAMPAGWIILSAIIIITSLPPLVGGSTTLTVCGFAYGAKSFSFVAPAACIGAAFAFVTLRYFFREKVRRFTQNQEKWRALEAVIAAKGLPLIVLIRLAPLPWTYSNALFASIESVSFWQFMVATVIFTPKLFIIVFIGSRIAKFSDGQQRGEMDAASKWLNALSIALGASIGIGATWLVWRLTDAEIRNMKELPQDIDNMAADALHDVEAGAPLLGDYSEEEDLTGDGALKLNDSSDSLSAR</sequence>
<evidence type="ECO:0000256" key="1">
    <source>
        <dbReference type="ARBA" id="ARBA00002978"/>
    </source>
</evidence>
<comment type="subcellular location">
    <subcellularLocation>
        <location evidence="2">Golgi apparatus membrane</location>
        <topology evidence="2">Multi-pass membrane protein</topology>
    </subcellularLocation>
</comment>
<proteinExistence type="inferred from homology"/>